<keyword evidence="4" id="KW-1003">Cell membrane</keyword>
<comment type="similarity">
    <text evidence="2">Belongs to the AzlC family.</text>
</comment>
<dbReference type="AlphaFoldDB" id="Q6AKD1"/>
<dbReference type="eggNOG" id="COG1296">
    <property type="taxonomic scope" value="Bacteria"/>
</dbReference>
<dbReference type="EMBL" id="CR522870">
    <property type="protein sequence ID" value="CAG37194.1"/>
    <property type="molecule type" value="Genomic_DNA"/>
</dbReference>
<dbReference type="Pfam" id="PF03591">
    <property type="entry name" value="AzlC"/>
    <property type="match status" value="1"/>
</dbReference>
<dbReference type="PANTHER" id="PTHR34979">
    <property type="entry name" value="INNER MEMBRANE PROTEIN YGAZ"/>
    <property type="match status" value="1"/>
</dbReference>
<dbReference type="GO" id="GO:0005886">
    <property type="term" value="C:plasma membrane"/>
    <property type="evidence" value="ECO:0007669"/>
    <property type="project" value="UniProtKB-SubCell"/>
</dbReference>
<feature type="transmembrane region" description="Helical" evidence="8">
    <location>
        <begin position="140"/>
        <end position="157"/>
    </location>
</feature>
<keyword evidence="6 8" id="KW-1133">Transmembrane helix</keyword>
<feature type="transmembrane region" description="Helical" evidence="8">
    <location>
        <begin position="208"/>
        <end position="228"/>
    </location>
</feature>
<evidence type="ECO:0000256" key="2">
    <source>
        <dbReference type="ARBA" id="ARBA00010735"/>
    </source>
</evidence>
<evidence type="ECO:0000256" key="3">
    <source>
        <dbReference type="ARBA" id="ARBA00022448"/>
    </source>
</evidence>
<evidence type="ECO:0000256" key="4">
    <source>
        <dbReference type="ARBA" id="ARBA00022475"/>
    </source>
</evidence>
<evidence type="ECO:0000256" key="1">
    <source>
        <dbReference type="ARBA" id="ARBA00004651"/>
    </source>
</evidence>
<reference evidence="10" key="1">
    <citation type="journal article" date="2004" name="Environ. Microbiol.">
        <title>The genome of Desulfotalea psychrophila, a sulfate-reducing bacterium from permanently cold Arctic sediments.</title>
        <authorList>
            <person name="Rabus R."/>
            <person name="Ruepp A."/>
            <person name="Frickey T."/>
            <person name="Rattei T."/>
            <person name="Fartmann B."/>
            <person name="Stark M."/>
            <person name="Bauer M."/>
            <person name="Zibat A."/>
            <person name="Lombardot T."/>
            <person name="Becker I."/>
            <person name="Amann J."/>
            <person name="Gellner K."/>
            <person name="Teeling H."/>
            <person name="Leuschner W.D."/>
            <person name="Gloeckner F.-O."/>
            <person name="Lupas A.N."/>
            <person name="Amann R."/>
            <person name="Klenk H.-P."/>
        </authorList>
    </citation>
    <scope>NUCLEOTIDE SEQUENCE [LARGE SCALE GENOMIC DNA]</scope>
    <source>
        <strain evidence="10">DSM 12343 / LSv54</strain>
    </source>
</reference>
<evidence type="ECO:0000256" key="8">
    <source>
        <dbReference type="SAM" id="Phobius"/>
    </source>
</evidence>
<feature type="transmembrane region" description="Helical" evidence="8">
    <location>
        <begin position="12"/>
        <end position="33"/>
    </location>
</feature>
<comment type="subcellular location">
    <subcellularLocation>
        <location evidence="1">Cell membrane</location>
        <topology evidence="1">Multi-pass membrane protein</topology>
    </subcellularLocation>
</comment>
<dbReference type="HOGENOM" id="CLU_065777_2_0_7"/>
<name>Q6AKD1_DESPS</name>
<protein>
    <submittedName>
        <fullName evidence="9">Related to branched-chain amino acid transport permease (AzlC)</fullName>
    </submittedName>
</protein>
<accession>Q6AKD1</accession>
<sequence length="233" mass="24600">MRSAKYKAIITGAQRAMPVVLGYVPIGFAYGVLAGKSGISEMNTFAMSLLLFAGSAQFIAVGLFAAGAGPAAIILTTFIVNLRHLLMAASLAPFLSRWKRSTQAFFAFELTDETFALHSTKAASLETCTLEALSLNVTAQSAWVFGGVLGILAAGLIDDIRPLGLDYALSAMFIGLLVGQCLDFIRLLTAIIAGIVATTLYLLGLEQLYVIVASVISATIGLGVEQWIKQKSS</sequence>
<dbReference type="RefSeq" id="WP_011189706.1">
    <property type="nucleotide sequence ID" value="NC_006138.1"/>
</dbReference>
<proteinExistence type="inferred from homology"/>
<dbReference type="Proteomes" id="UP000000602">
    <property type="component" value="Chromosome"/>
</dbReference>
<evidence type="ECO:0000313" key="9">
    <source>
        <dbReference type="EMBL" id="CAG37194.1"/>
    </source>
</evidence>
<evidence type="ECO:0000256" key="5">
    <source>
        <dbReference type="ARBA" id="ARBA00022692"/>
    </source>
</evidence>
<dbReference type="PANTHER" id="PTHR34979:SF1">
    <property type="entry name" value="INNER MEMBRANE PROTEIN YGAZ"/>
    <property type="match status" value="1"/>
</dbReference>
<gene>
    <name evidence="9" type="ordered locus">DP2465</name>
</gene>
<keyword evidence="10" id="KW-1185">Reference proteome</keyword>
<dbReference type="GO" id="GO:1903785">
    <property type="term" value="P:L-valine transmembrane transport"/>
    <property type="evidence" value="ECO:0007669"/>
    <property type="project" value="TreeGrafter"/>
</dbReference>
<keyword evidence="3" id="KW-0813">Transport</keyword>
<dbReference type="KEGG" id="dps:DP2465"/>
<dbReference type="InterPro" id="IPR011606">
    <property type="entry name" value="Brnchd-chn_aa_trnsp_permease"/>
</dbReference>
<dbReference type="STRING" id="177439.DP2465"/>
<keyword evidence="5 8" id="KW-0812">Transmembrane</keyword>
<evidence type="ECO:0000313" key="10">
    <source>
        <dbReference type="Proteomes" id="UP000000602"/>
    </source>
</evidence>
<feature type="transmembrane region" description="Helical" evidence="8">
    <location>
        <begin position="169"/>
        <end position="202"/>
    </location>
</feature>
<evidence type="ECO:0000256" key="7">
    <source>
        <dbReference type="ARBA" id="ARBA00023136"/>
    </source>
</evidence>
<evidence type="ECO:0000256" key="6">
    <source>
        <dbReference type="ARBA" id="ARBA00022989"/>
    </source>
</evidence>
<organism evidence="9 10">
    <name type="scientific">Desulfotalea psychrophila (strain LSv54 / DSM 12343)</name>
    <dbReference type="NCBI Taxonomy" id="177439"/>
    <lineage>
        <taxon>Bacteria</taxon>
        <taxon>Pseudomonadati</taxon>
        <taxon>Thermodesulfobacteriota</taxon>
        <taxon>Desulfobulbia</taxon>
        <taxon>Desulfobulbales</taxon>
        <taxon>Desulfocapsaceae</taxon>
        <taxon>Desulfotalea</taxon>
    </lineage>
</organism>
<keyword evidence="7 8" id="KW-0472">Membrane</keyword>